<reference evidence="2" key="1">
    <citation type="submission" date="2016-01" db="EMBL/GenBank/DDBJ databases">
        <authorList>
            <person name="Regsiter A."/>
            <person name="william w."/>
        </authorList>
    </citation>
    <scope>NUCLEOTIDE SEQUENCE [LARGE SCALE GENOMIC DNA]</scope>
    <source>
        <strain evidence="2">CFBP 6623</strain>
    </source>
</reference>
<dbReference type="AlphaFoldDB" id="A0A1S7S5Q0"/>
<organism evidence="1 2">
    <name type="scientific">Agrobacterium tomkonis CFBP 6623</name>
    <dbReference type="NCBI Taxonomy" id="1183432"/>
    <lineage>
        <taxon>Bacteria</taxon>
        <taxon>Pseudomonadati</taxon>
        <taxon>Pseudomonadota</taxon>
        <taxon>Alphaproteobacteria</taxon>
        <taxon>Hyphomicrobiales</taxon>
        <taxon>Rhizobiaceae</taxon>
        <taxon>Rhizobium/Agrobacterium group</taxon>
        <taxon>Agrobacterium</taxon>
        <taxon>Agrobacterium tumefaciens complex</taxon>
    </lineage>
</organism>
<gene>
    <name evidence="1" type="ORF">AGR3A_Lc60005</name>
</gene>
<protein>
    <submittedName>
        <fullName evidence="1">Uncharacterized protein</fullName>
    </submittedName>
</protein>
<proteinExistence type="predicted"/>
<evidence type="ECO:0000313" key="2">
    <source>
        <dbReference type="Proteomes" id="UP000191988"/>
    </source>
</evidence>
<keyword evidence="2" id="KW-1185">Reference proteome</keyword>
<sequence>MNAAIMPAITVKARIWSVVMLAYAFEGEAPIEGSIGDGVEERKAGSCGSGPELHISPVMPGLDPA</sequence>
<dbReference type="EMBL" id="FBWK01000061">
    <property type="protein sequence ID" value="CUX62872.1"/>
    <property type="molecule type" value="Genomic_DNA"/>
</dbReference>
<accession>A0A1S7S5Q0</accession>
<evidence type="ECO:0000313" key="1">
    <source>
        <dbReference type="EMBL" id="CUX62872.1"/>
    </source>
</evidence>
<dbReference type="Proteomes" id="UP000191988">
    <property type="component" value="Unassembled WGS sequence"/>
</dbReference>
<name>A0A1S7S5Q0_9HYPH</name>